<evidence type="ECO:0000313" key="5">
    <source>
        <dbReference type="EMBL" id="KGN93052.1"/>
    </source>
</evidence>
<dbReference type="Gene3D" id="1.10.4030.10">
    <property type="entry name" value="Porin chaperone SurA, peptide-binding domain"/>
    <property type="match status" value="1"/>
</dbReference>
<dbReference type="AlphaFoldDB" id="A0A0A2FJH8"/>
<accession>A0A0A2FJH8</accession>
<sequence>MQKKFSRTLLAVALALSPVSGLFGQKNVIDEVIWMVGDEPILKSDVENQKLYLMSEGHKLAGNYDCYIPEQIAVQKLFLNQAKIDSIQVDDAQVNRYVETWLNNAVSNYYGTREKMEEYFNKKYSQIREDQRRIARNSEIVRQMQYKIAQNVKVSPSEIRSFVQSTPVDSLPYIPTSVEVQAISIKPEIALAEIDAIKDKLRGFASEVSKGNSEFSTLARLYSEDKRTALQGGEYGYVGRASLDPDFANVVFNMPSTDRYVSQVIKTEEGYHIVQLIDKKGDLINFRQILLRPQISDQALEAAVAKLDSLRMEVNKGQISFEDAVRDYSEDKDSRNNGGLLLNTSENSELSGSPSFRYEDLPQDLGKDIYKMKPGEISQPIVVTTKKGNKEVVIVKLKTLKEGHRADLVNDFQVIKEMALSKKRQSVLDEWVRTKQKETYVYMNPEYRNCEFQYPGWLHHND</sequence>
<dbReference type="STRING" id="393921.HQ45_00230"/>
<evidence type="ECO:0000313" key="6">
    <source>
        <dbReference type="EMBL" id="SQH73052.1"/>
    </source>
</evidence>
<name>A0A0A2FJH8_9PORP</name>
<evidence type="ECO:0000313" key="7">
    <source>
        <dbReference type="Proteomes" id="UP000030136"/>
    </source>
</evidence>
<keyword evidence="8" id="KW-1185">Reference proteome</keyword>
<dbReference type="EMBL" id="LS483447">
    <property type="protein sequence ID" value="SQH73052.1"/>
    <property type="molecule type" value="Genomic_DNA"/>
</dbReference>
<evidence type="ECO:0000259" key="4">
    <source>
        <dbReference type="PROSITE" id="PS50198"/>
    </source>
</evidence>
<dbReference type="eggNOG" id="COG0760">
    <property type="taxonomic scope" value="Bacteria"/>
</dbReference>
<gene>
    <name evidence="6" type="primary">surA</name>
    <name evidence="5" type="ORF">HQ38_09810</name>
    <name evidence="6" type="ORF">NCTC12858_00890</name>
</gene>
<dbReference type="InterPro" id="IPR046357">
    <property type="entry name" value="PPIase_dom_sf"/>
</dbReference>
<dbReference type="Proteomes" id="UP000030136">
    <property type="component" value="Unassembled WGS sequence"/>
</dbReference>
<dbReference type="KEGG" id="pcre:NCTC12858_00890"/>
<dbReference type="PANTHER" id="PTHR47637:SF1">
    <property type="entry name" value="CHAPERONE SURA"/>
    <property type="match status" value="1"/>
</dbReference>
<dbReference type="EMBL" id="JQJC01000030">
    <property type="protein sequence ID" value="KGN93052.1"/>
    <property type="molecule type" value="Genomic_DNA"/>
</dbReference>
<protein>
    <submittedName>
        <fullName evidence="6">Peptidyl-prolyl cis-trans isomerase surA</fullName>
        <ecNumber evidence="6">5.2.1.8</ecNumber>
    </submittedName>
    <submittedName>
        <fullName evidence="5">Peptidylprolyl isomerase</fullName>
    </submittedName>
</protein>
<feature type="domain" description="PpiC" evidence="4">
    <location>
        <begin position="281"/>
        <end position="381"/>
    </location>
</feature>
<evidence type="ECO:0000313" key="8">
    <source>
        <dbReference type="Proteomes" id="UP000249300"/>
    </source>
</evidence>
<keyword evidence="2 6" id="KW-0413">Isomerase</keyword>
<dbReference type="PROSITE" id="PS50198">
    <property type="entry name" value="PPIC_PPIASE_2"/>
    <property type="match status" value="2"/>
</dbReference>
<proteinExistence type="predicted"/>
<evidence type="ECO:0000256" key="3">
    <source>
        <dbReference type="SAM" id="MobiDB-lite"/>
    </source>
</evidence>
<dbReference type="InterPro" id="IPR000297">
    <property type="entry name" value="PPIase_PpiC"/>
</dbReference>
<feature type="compositionally biased region" description="Low complexity" evidence="3">
    <location>
        <begin position="339"/>
        <end position="353"/>
    </location>
</feature>
<dbReference type="Proteomes" id="UP000249300">
    <property type="component" value="Chromosome 1"/>
</dbReference>
<keyword evidence="2" id="KW-0697">Rotamase</keyword>
<dbReference type="GO" id="GO:0003755">
    <property type="term" value="F:peptidyl-prolyl cis-trans isomerase activity"/>
    <property type="evidence" value="ECO:0007669"/>
    <property type="project" value="UniProtKB-KW"/>
</dbReference>
<feature type="domain" description="PpiC" evidence="4">
    <location>
        <begin position="175"/>
        <end position="278"/>
    </location>
</feature>
<feature type="region of interest" description="Disordered" evidence="3">
    <location>
        <begin position="329"/>
        <end position="357"/>
    </location>
</feature>
<dbReference type="SUPFAM" id="SSF54534">
    <property type="entry name" value="FKBP-like"/>
    <property type="match status" value="2"/>
</dbReference>
<dbReference type="OrthoDB" id="14196at2"/>
<dbReference type="PANTHER" id="PTHR47637">
    <property type="entry name" value="CHAPERONE SURA"/>
    <property type="match status" value="1"/>
</dbReference>
<dbReference type="EC" id="5.2.1.8" evidence="6"/>
<reference evidence="6 8" key="2">
    <citation type="submission" date="2018-06" db="EMBL/GenBank/DDBJ databases">
        <authorList>
            <consortium name="Pathogen Informatics"/>
            <person name="Doyle S."/>
        </authorList>
    </citation>
    <scope>NUCLEOTIDE SEQUENCE [LARGE SCALE GENOMIC DNA]</scope>
    <source>
        <strain evidence="6 8">NCTC12858</strain>
    </source>
</reference>
<dbReference type="InterPro" id="IPR027304">
    <property type="entry name" value="Trigger_fact/SurA_dom_sf"/>
</dbReference>
<evidence type="ECO:0000256" key="2">
    <source>
        <dbReference type="PROSITE-ProRule" id="PRU00278"/>
    </source>
</evidence>
<dbReference type="SUPFAM" id="SSF109998">
    <property type="entry name" value="Triger factor/SurA peptide-binding domain-like"/>
    <property type="match status" value="1"/>
</dbReference>
<evidence type="ECO:0000256" key="1">
    <source>
        <dbReference type="ARBA" id="ARBA00022729"/>
    </source>
</evidence>
<dbReference type="InterPro" id="IPR050280">
    <property type="entry name" value="OMP_Chaperone_SurA"/>
</dbReference>
<dbReference type="RefSeq" id="WP_023937157.1">
    <property type="nucleotide sequence ID" value="NZ_FUXH01000007.1"/>
</dbReference>
<organism evidence="6 8">
    <name type="scientific">Porphyromonas crevioricanis</name>
    <dbReference type="NCBI Taxonomy" id="393921"/>
    <lineage>
        <taxon>Bacteria</taxon>
        <taxon>Pseudomonadati</taxon>
        <taxon>Bacteroidota</taxon>
        <taxon>Bacteroidia</taxon>
        <taxon>Bacteroidales</taxon>
        <taxon>Porphyromonadaceae</taxon>
        <taxon>Porphyromonas</taxon>
    </lineage>
</organism>
<keyword evidence="1" id="KW-0732">Signal</keyword>
<dbReference type="Pfam" id="PF00639">
    <property type="entry name" value="Rotamase"/>
    <property type="match status" value="2"/>
</dbReference>
<dbReference type="Gene3D" id="3.10.50.40">
    <property type="match status" value="2"/>
</dbReference>
<reference evidence="5 7" key="1">
    <citation type="submission" date="2014-08" db="EMBL/GenBank/DDBJ databases">
        <title>Porphyromonas crevioricanis strain:COT-253_OH1447 Genome sequencing.</title>
        <authorList>
            <person name="Wallis C."/>
            <person name="Deusch O."/>
            <person name="O'Flynn C."/>
            <person name="Davis I."/>
            <person name="Jospin G."/>
            <person name="Darling A.E."/>
            <person name="Coil D.A."/>
            <person name="Alexiev A."/>
            <person name="Horsfall A."/>
            <person name="Kirkwood N."/>
            <person name="Harris S."/>
            <person name="Eisen J.A."/>
        </authorList>
    </citation>
    <scope>NUCLEOTIDE SEQUENCE [LARGE SCALE GENOMIC DNA]</scope>
    <source>
        <strain evidence="7">COT-253 OH1447</strain>
        <strain evidence="5">COT-253_OH1447</strain>
    </source>
</reference>